<dbReference type="GO" id="GO:0001836">
    <property type="term" value="P:release of cytochrome c from mitochondria"/>
    <property type="evidence" value="ECO:0007669"/>
    <property type="project" value="TreeGrafter"/>
</dbReference>
<dbReference type="OrthoDB" id="9948818at2759"/>
<evidence type="ECO:0000256" key="3">
    <source>
        <dbReference type="ARBA" id="ARBA00022692"/>
    </source>
</evidence>
<reference evidence="7" key="1">
    <citation type="submission" date="2017-05" db="UniProtKB">
        <authorList>
            <consortium name="EnsemblMetazoa"/>
        </authorList>
    </citation>
    <scope>IDENTIFICATION</scope>
</reference>
<dbReference type="InterPro" id="IPR009311">
    <property type="entry name" value="IFI6/IFI27-like"/>
</dbReference>
<dbReference type="GO" id="GO:0097193">
    <property type="term" value="P:intrinsic apoptotic signaling pathway"/>
    <property type="evidence" value="ECO:0007669"/>
    <property type="project" value="TreeGrafter"/>
</dbReference>
<dbReference type="InterPro" id="IPR038213">
    <property type="entry name" value="IFI6/IFI27-like_sf"/>
</dbReference>
<keyword evidence="4" id="KW-1133">Transmembrane helix</keyword>
<feature type="signal peptide" evidence="6">
    <location>
        <begin position="1"/>
        <end position="22"/>
    </location>
</feature>
<evidence type="ECO:0000256" key="4">
    <source>
        <dbReference type="ARBA" id="ARBA00022989"/>
    </source>
</evidence>
<dbReference type="PANTHER" id="PTHR16932">
    <property type="entry name" value="INTERFERON ALPHA-INDUCIBLE PROTEIN 27"/>
    <property type="match status" value="1"/>
</dbReference>
<sequence length="251" mass="24471">MVFSKKSCIALFLSCLILSVQAKTDCHDGKRKSGGDELFYNVIGVVPVEAAAAKAPLVVSGLGFTAGGLATNSIGASIMSAMGANVAIGGVVATLQSVGAVGRPTMKEKLLFASTGSLLNAVNDSSINYPVQANTSCPDGCKEEKEESGYNYWLIGAAAVGGGVVAVATAPVIISGLGFTAGGIAANSIAASMMSAWGPTAAGGVVSTLQSAGVIGLSVGAKVGIGAVGAVIGAAVGTAATKLQSNGTDDN</sequence>
<evidence type="ECO:0000313" key="7">
    <source>
        <dbReference type="EnsemblMetazoa" id="Aqu2.1.27875_001"/>
    </source>
</evidence>
<comment type="subcellular location">
    <subcellularLocation>
        <location evidence="1">Membrane</location>
        <topology evidence="1">Multi-pass membrane protein</topology>
    </subcellularLocation>
</comment>
<evidence type="ECO:0000256" key="6">
    <source>
        <dbReference type="SAM" id="SignalP"/>
    </source>
</evidence>
<dbReference type="GO" id="GO:0031966">
    <property type="term" value="C:mitochondrial membrane"/>
    <property type="evidence" value="ECO:0007669"/>
    <property type="project" value="TreeGrafter"/>
</dbReference>
<proteinExistence type="inferred from homology"/>
<comment type="similarity">
    <text evidence="2">Belongs to the IFI6/IFI27 family.</text>
</comment>
<keyword evidence="5" id="KW-0472">Membrane</keyword>
<organism evidence="7">
    <name type="scientific">Amphimedon queenslandica</name>
    <name type="common">Sponge</name>
    <dbReference type="NCBI Taxonomy" id="400682"/>
    <lineage>
        <taxon>Eukaryota</taxon>
        <taxon>Metazoa</taxon>
        <taxon>Porifera</taxon>
        <taxon>Demospongiae</taxon>
        <taxon>Heteroscleromorpha</taxon>
        <taxon>Haplosclerida</taxon>
        <taxon>Niphatidae</taxon>
        <taxon>Amphimedon</taxon>
    </lineage>
</organism>
<dbReference type="PANTHER" id="PTHR16932:SF18">
    <property type="entry name" value="INTERFERON, ALPHA-INDUCIBLE PROTEIN 27-LIKE 2"/>
    <property type="match status" value="1"/>
</dbReference>
<dbReference type="InParanoid" id="A0A1X7UJN9"/>
<name>A0A1X7UJN9_AMPQE</name>
<feature type="chain" id="PRO_5012824145" evidence="6">
    <location>
        <begin position="23"/>
        <end position="251"/>
    </location>
</feature>
<evidence type="ECO:0000256" key="2">
    <source>
        <dbReference type="ARBA" id="ARBA00007262"/>
    </source>
</evidence>
<dbReference type="Pfam" id="PF06140">
    <property type="entry name" value="Ifi-6-16"/>
    <property type="match status" value="2"/>
</dbReference>
<accession>A0A1X7UJN9</accession>
<protein>
    <submittedName>
        <fullName evidence="7">Uncharacterized protein</fullName>
    </submittedName>
</protein>
<evidence type="ECO:0000256" key="5">
    <source>
        <dbReference type="ARBA" id="ARBA00023136"/>
    </source>
</evidence>
<keyword evidence="3" id="KW-0812">Transmembrane</keyword>
<keyword evidence="6" id="KW-0732">Signal</keyword>
<dbReference type="Gene3D" id="6.10.110.10">
    <property type="match status" value="2"/>
</dbReference>
<evidence type="ECO:0000256" key="1">
    <source>
        <dbReference type="ARBA" id="ARBA00004141"/>
    </source>
</evidence>
<dbReference type="AlphaFoldDB" id="A0A1X7UJN9"/>
<dbReference type="EnsemblMetazoa" id="Aqu2.1.27875_001">
    <property type="protein sequence ID" value="Aqu2.1.27875_001"/>
    <property type="gene ID" value="Aqu2.1.27875"/>
</dbReference>